<name>A0ABT8YG91_9SPHN</name>
<dbReference type="Proteomes" id="UP001169764">
    <property type="component" value="Unassembled WGS sequence"/>
</dbReference>
<evidence type="ECO:0000313" key="2">
    <source>
        <dbReference type="Proteomes" id="UP001169764"/>
    </source>
</evidence>
<keyword evidence="2" id="KW-1185">Reference proteome</keyword>
<dbReference type="EMBL" id="JAUOTP010000012">
    <property type="protein sequence ID" value="MDO6416865.1"/>
    <property type="molecule type" value="Genomic_DNA"/>
</dbReference>
<gene>
    <name evidence="1" type="ORF">Q4F19_20950</name>
</gene>
<evidence type="ECO:0000313" key="1">
    <source>
        <dbReference type="EMBL" id="MDO6416865.1"/>
    </source>
</evidence>
<organism evidence="1 2">
    <name type="scientific">Sphingomonas natans</name>
    <dbReference type="NCBI Taxonomy" id="3063330"/>
    <lineage>
        <taxon>Bacteria</taxon>
        <taxon>Pseudomonadati</taxon>
        <taxon>Pseudomonadota</taxon>
        <taxon>Alphaproteobacteria</taxon>
        <taxon>Sphingomonadales</taxon>
        <taxon>Sphingomonadaceae</taxon>
        <taxon>Sphingomonas</taxon>
    </lineage>
</organism>
<sequence>MKIDELELERLAEQYSLAHGEDAYVRIADEISSAVGMRKWDSAYVLQRVQWRVRKLQRLRQLNAQMRFNRRAPHLAA</sequence>
<protein>
    <submittedName>
        <fullName evidence="1">Uncharacterized protein</fullName>
    </submittedName>
</protein>
<reference evidence="1" key="1">
    <citation type="submission" date="2023-07" db="EMBL/GenBank/DDBJ databases">
        <authorList>
            <person name="Kim M."/>
        </authorList>
    </citation>
    <scope>NUCLEOTIDE SEQUENCE</scope>
    <source>
        <strain evidence="1">BIUV-7</strain>
    </source>
</reference>
<comment type="caution">
    <text evidence="1">The sequence shown here is derived from an EMBL/GenBank/DDBJ whole genome shotgun (WGS) entry which is preliminary data.</text>
</comment>
<dbReference type="RefSeq" id="WP_303546765.1">
    <property type="nucleotide sequence ID" value="NZ_JAUOTP010000012.1"/>
</dbReference>
<accession>A0ABT8YG91</accession>
<proteinExistence type="predicted"/>